<name>A0A7X1B4T8_9BACT</name>
<accession>A0A7X1B4T8</accession>
<evidence type="ECO:0000313" key="3">
    <source>
        <dbReference type="Proteomes" id="UP000526501"/>
    </source>
</evidence>
<dbReference type="RefSeq" id="WP_185659491.1">
    <property type="nucleotide sequence ID" value="NZ_CAWPOO010000006.1"/>
</dbReference>
<dbReference type="AlphaFoldDB" id="A0A7X1B4T8"/>
<protein>
    <submittedName>
        <fullName evidence="2">Uncharacterized protein</fullName>
    </submittedName>
</protein>
<evidence type="ECO:0000313" key="2">
    <source>
        <dbReference type="EMBL" id="MBC2605622.1"/>
    </source>
</evidence>
<keyword evidence="3" id="KW-1185">Reference proteome</keyword>
<reference evidence="2 3" key="1">
    <citation type="submission" date="2020-07" db="EMBL/GenBank/DDBJ databases">
        <authorList>
            <person name="Feng X."/>
        </authorList>
    </citation>
    <scope>NUCLEOTIDE SEQUENCE [LARGE SCALE GENOMIC DNA]</scope>
    <source>
        <strain evidence="2 3">JCM23202</strain>
    </source>
</reference>
<feature type="coiled-coil region" evidence="1">
    <location>
        <begin position="4"/>
        <end position="31"/>
    </location>
</feature>
<comment type="caution">
    <text evidence="2">The sequence shown here is derived from an EMBL/GenBank/DDBJ whole genome shotgun (WGS) entry which is preliminary data.</text>
</comment>
<evidence type="ECO:0000256" key="1">
    <source>
        <dbReference type="SAM" id="Coils"/>
    </source>
</evidence>
<gene>
    <name evidence="2" type="ORF">H5P27_06155</name>
</gene>
<keyword evidence="1" id="KW-0175">Coiled coil</keyword>
<proteinExistence type="predicted"/>
<organism evidence="2 3">
    <name type="scientific">Pelagicoccus albus</name>
    <dbReference type="NCBI Taxonomy" id="415222"/>
    <lineage>
        <taxon>Bacteria</taxon>
        <taxon>Pseudomonadati</taxon>
        <taxon>Verrucomicrobiota</taxon>
        <taxon>Opitutia</taxon>
        <taxon>Puniceicoccales</taxon>
        <taxon>Pelagicoccaceae</taxon>
        <taxon>Pelagicoccus</taxon>
    </lineage>
</organism>
<dbReference type="EMBL" id="JACHVC010000006">
    <property type="protein sequence ID" value="MBC2605622.1"/>
    <property type="molecule type" value="Genomic_DNA"/>
</dbReference>
<sequence length="75" mass="8461">MKAEDRIKKQIENLNSKKAKLRAKLAAQRARARVELVDSLLKGKVPPDVDPSLLKAMHETLELHFLKEDCKAGNI</sequence>
<dbReference type="Proteomes" id="UP000526501">
    <property type="component" value="Unassembled WGS sequence"/>
</dbReference>